<accession>A0A426Z171</accession>
<sequence length="92" mass="10554">MKPACGCGLHSDLRAVDRWYVVAGMRGLPLLACEAAACVAFSACGRHLARLRSAVRSRLTCDRRLMRLSPRHDRLGRRQRVRRHLYPVRTHY</sequence>
<gene>
    <name evidence="1" type="ORF">B296_00038393</name>
</gene>
<evidence type="ECO:0000313" key="1">
    <source>
        <dbReference type="EMBL" id="RRT57712.1"/>
    </source>
</evidence>
<dbReference type="Proteomes" id="UP000287651">
    <property type="component" value="Unassembled WGS sequence"/>
</dbReference>
<dbReference type="AlphaFoldDB" id="A0A426Z171"/>
<evidence type="ECO:0000313" key="2">
    <source>
        <dbReference type="Proteomes" id="UP000287651"/>
    </source>
</evidence>
<dbReference type="EMBL" id="AMZH03009029">
    <property type="protein sequence ID" value="RRT57712.1"/>
    <property type="molecule type" value="Genomic_DNA"/>
</dbReference>
<name>A0A426Z171_ENSVE</name>
<proteinExistence type="predicted"/>
<reference evidence="1 2" key="1">
    <citation type="journal article" date="2014" name="Agronomy (Basel)">
        <title>A Draft Genome Sequence for Ensete ventricosum, the Drought-Tolerant Tree Against Hunger.</title>
        <authorList>
            <person name="Harrison J."/>
            <person name="Moore K.A."/>
            <person name="Paszkiewicz K."/>
            <person name="Jones T."/>
            <person name="Grant M."/>
            <person name="Ambacheew D."/>
            <person name="Muzemil S."/>
            <person name="Studholme D.J."/>
        </authorList>
    </citation>
    <scope>NUCLEOTIDE SEQUENCE [LARGE SCALE GENOMIC DNA]</scope>
</reference>
<comment type="caution">
    <text evidence="1">The sequence shown here is derived from an EMBL/GenBank/DDBJ whole genome shotgun (WGS) entry which is preliminary data.</text>
</comment>
<protein>
    <submittedName>
        <fullName evidence="1">Uncharacterized protein</fullName>
    </submittedName>
</protein>
<organism evidence="1 2">
    <name type="scientific">Ensete ventricosum</name>
    <name type="common">Abyssinian banana</name>
    <name type="synonym">Musa ensete</name>
    <dbReference type="NCBI Taxonomy" id="4639"/>
    <lineage>
        <taxon>Eukaryota</taxon>
        <taxon>Viridiplantae</taxon>
        <taxon>Streptophyta</taxon>
        <taxon>Embryophyta</taxon>
        <taxon>Tracheophyta</taxon>
        <taxon>Spermatophyta</taxon>
        <taxon>Magnoliopsida</taxon>
        <taxon>Liliopsida</taxon>
        <taxon>Zingiberales</taxon>
        <taxon>Musaceae</taxon>
        <taxon>Ensete</taxon>
    </lineage>
</organism>